<accession>A0A151MGA6</accession>
<dbReference type="EMBL" id="AKHW03006198">
    <property type="protein sequence ID" value="KYO23557.1"/>
    <property type="molecule type" value="Genomic_DNA"/>
</dbReference>
<sequence length="107" mass="12381">MMCPGVRTRFMLNLWCGNSNITFHFNLCFDEDHPFVMCNIEQGGRRWEKEEEAYTMPFQPGTYVVMAASIWNTNLLDQNHPTMPFTDCTSVLQQTQPGWADPASTWP</sequence>
<feature type="domain" description="Galectin" evidence="2">
    <location>
        <begin position="8"/>
        <end position="67"/>
    </location>
</feature>
<dbReference type="AlphaFoldDB" id="A0A151MGA6"/>
<evidence type="ECO:0000313" key="3">
    <source>
        <dbReference type="EMBL" id="KYO23557.1"/>
    </source>
</evidence>
<dbReference type="Pfam" id="PF00337">
    <property type="entry name" value="Gal-bind_lectin"/>
    <property type="match status" value="1"/>
</dbReference>
<evidence type="ECO:0000313" key="4">
    <source>
        <dbReference type="Proteomes" id="UP000050525"/>
    </source>
</evidence>
<dbReference type="InterPro" id="IPR001079">
    <property type="entry name" value="Galectin_CRD"/>
</dbReference>
<evidence type="ECO:0000256" key="1">
    <source>
        <dbReference type="ARBA" id="ARBA00022734"/>
    </source>
</evidence>
<keyword evidence="4" id="KW-1185">Reference proteome</keyword>
<protein>
    <recommendedName>
        <fullName evidence="2">Galectin domain-containing protein</fullName>
    </recommendedName>
</protein>
<name>A0A151MGA6_ALLMI</name>
<keyword evidence="1" id="KW-0430">Lectin</keyword>
<dbReference type="Proteomes" id="UP000050525">
    <property type="component" value="Unassembled WGS sequence"/>
</dbReference>
<dbReference type="InterPro" id="IPR013320">
    <property type="entry name" value="ConA-like_dom_sf"/>
</dbReference>
<dbReference type="GO" id="GO:0030246">
    <property type="term" value="F:carbohydrate binding"/>
    <property type="evidence" value="ECO:0007669"/>
    <property type="project" value="UniProtKB-KW"/>
</dbReference>
<proteinExistence type="predicted"/>
<dbReference type="SUPFAM" id="SSF49899">
    <property type="entry name" value="Concanavalin A-like lectins/glucanases"/>
    <property type="match status" value="1"/>
</dbReference>
<comment type="caution">
    <text evidence="3">The sequence shown here is derived from an EMBL/GenBank/DDBJ whole genome shotgun (WGS) entry which is preliminary data.</text>
</comment>
<dbReference type="Gene3D" id="2.60.120.200">
    <property type="match status" value="1"/>
</dbReference>
<gene>
    <name evidence="3" type="ORF">Y1Q_0010119</name>
</gene>
<evidence type="ECO:0000259" key="2">
    <source>
        <dbReference type="Pfam" id="PF00337"/>
    </source>
</evidence>
<organism evidence="3 4">
    <name type="scientific">Alligator mississippiensis</name>
    <name type="common">American alligator</name>
    <dbReference type="NCBI Taxonomy" id="8496"/>
    <lineage>
        <taxon>Eukaryota</taxon>
        <taxon>Metazoa</taxon>
        <taxon>Chordata</taxon>
        <taxon>Craniata</taxon>
        <taxon>Vertebrata</taxon>
        <taxon>Euteleostomi</taxon>
        <taxon>Archelosauria</taxon>
        <taxon>Archosauria</taxon>
        <taxon>Crocodylia</taxon>
        <taxon>Alligatoridae</taxon>
        <taxon>Alligatorinae</taxon>
        <taxon>Alligator</taxon>
    </lineage>
</organism>
<reference evidence="3 4" key="1">
    <citation type="journal article" date="2012" name="Genome Biol.">
        <title>Sequencing three crocodilian genomes to illuminate the evolution of archosaurs and amniotes.</title>
        <authorList>
            <person name="St John J.A."/>
            <person name="Braun E.L."/>
            <person name="Isberg S.R."/>
            <person name="Miles L.G."/>
            <person name="Chong A.Y."/>
            <person name="Gongora J."/>
            <person name="Dalzell P."/>
            <person name="Moran C."/>
            <person name="Bed'hom B."/>
            <person name="Abzhanov A."/>
            <person name="Burgess S.C."/>
            <person name="Cooksey A.M."/>
            <person name="Castoe T.A."/>
            <person name="Crawford N.G."/>
            <person name="Densmore L.D."/>
            <person name="Drew J.C."/>
            <person name="Edwards S.V."/>
            <person name="Faircloth B.C."/>
            <person name="Fujita M.K."/>
            <person name="Greenwold M.J."/>
            <person name="Hoffmann F.G."/>
            <person name="Howard J.M."/>
            <person name="Iguchi T."/>
            <person name="Janes D.E."/>
            <person name="Khan S.Y."/>
            <person name="Kohno S."/>
            <person name="de Koning A.J."/>
            <person name="Lance S.L."/>
            <person name="McCarthy F.M."/>
            <person name="McCormack J.E."/>
            <person name="Merchant M.E."/>
            <person name="Peterson D.G."/>
            <person name="Pollock D.D."/>
            <person name="Pourmand N."/>
            <person name="Raney B.J."/>
            <person name="Roessler K.A."/>
            <person name="Sanford J.R."/>
            <person name="Sawyer R.H."/>
            <person name="Schmidt C.J."/>
            <person name="Triplett E.W."/>
            <person name="Tuberville T.D."/>
            <person name="Venegas-Anaya M."/>
            <person name="Howard J.T."/>
            <person name="Jarvis E.D."/>
            <person name="Guillette L.J.Jr."/>
            <person name="Glenn T.C."/>
            <person name="Green R.E."/>
            <person name="Ray D.A."/>
        </authorList>
    </citation>
    <scope>NUCLEOTIDE SEQUENCE [LARGE SCALE GENOMIC DNA]</scope>
    <source>
        <strain evidence="3">KSC_2009_1</strain>
    </source>
</reference>